<sequence>MKRTVIRFALTMTAGICLGIAIGPVGSSQSGARDIANFNEGFEDGARDVREQVARVITNNPDECWIRENVPAIPNSPEWCNG</sequence>
<reference evidence="1" key="2">
    <citation type="submission" date="2020-09" db="EMBL/GenBank/DDBJ databases">
        <authorList>
            <person name="Sun Q."/>
            <person name="Ohkuma M."/>
        </authorList>
    </citation>
    <scope>NUCLEOTIDE SEQUENCE</scope>
    <source>
        <strain evidence="1">JCM 4059</strain>
    </source>
</reference>
<gene>
    <name evidence="1" type="ORF">GCM10010218_20070</name>
</gene>
<keyword evidence="2" id="KW-1185">Reference proteome</keyword>
<comment type="caution">
    <text evidence="1">The sequence shown here is derived from an EMBL/GenBank/DDBJ whole genome shotgun (WGS) entry which is preliminary data.</text>
</comment>
<protein>
    <submittedName>
        <fullName evidence="1">Uncharacterized protein</fullName>
    </submittedName>
</protein>
<dbReference type="RefSeq" id="WP_190129138.1">
    <property type="nucleotide sequence ID" value="NZ_BNBD01000003.1"/>
</dbReference>
<evidence type="ECO:0000313" key="1">
    <source>
        <dbReference type="EMBL" id="GHF38816.1"/>
    </source>
</evidence>
<organism evidence="1 2">
    <name type="scientific">Streptomyces mashuensis</name>
    <dbReference type="NCBI Taxonomy" id="33904"/>
    <lineage>
        <taxon>Bacteria</taxon>
        <taxon>Bacillati</taxon>
        <taxon>Actinomycetota</taxon>
        <taxon>Actinomycetes</taxon>
        <taxon>Kitasatosporales</taxon>
        <taxon>Streptomycetaceae</taxon>
        <taxon>Streptomyces</taxon>
    </lineage>
</organism>
<name>A0A919B0P6_9ACTN</name>
<proteinExistence type="predicted"/>
<evidence type="ECO:0000313" key="2">
    <source>
        <dbReference type="Proteomes" id="UP000638313"/>
    </source>
</evidence>
<dbReference type="Proteomes" id="UP000638313">
    <property type="component" value="Unassembled WGS sequence"/>
</dbReference>
<dbReference type="EMBL" id="BNBD01000003">
    <property type="protein sequence ID" value="GHF38816.1"/>
    <property type="molecule type" value="Genomic_DNA"/>
</dbReference>
<dbReference type="AlphaFoldDB" id="A0A919B0P6"/>
<reference evidence="1" key="1">
    <citation type="journal article" date="2014" name="Int. J. Syst. Evol. Microbiol.">
        <title>Complete genome sequence of Corynebacterium casei LMG S-19264T (=DSM 44701T), isolated from a smear-ripened cheese.</title>
        <authorList>
            <consortium name="US DOE Joint Genome Institute (JGI-PGF)"/>
            <person name="Walter F."/>
            <person name="Albersmeier A."/>
            <person name="Kalinowski J."/>
            <person name="Ruckert C."/>
        </authorList>
    </citation>
    <scope>NUCLEOTIDE SEQUENCE</scope>
    <source>
        <strain evidence="1">JCM 4059</strain>
    </source>
</reference>
<accession>A0A919B0P6</accession>